<feature type="compositionally biased region" description="Low complexity" evidence="2">
    <location>
        <begin position="279"/>
        <end position="290"/>
    </location>
</feature>
<feature type="region of interest" description="Disordered" evidence="2">
    <location>
        <begin position="276"/>
        <end position="307"/>
    </location>
</feature>
<dbReference type="SMART" id="SM00233">
    <property type="entry name" value="PH"/>
    <property type="match status" value="1"/>
</dbReference>
<feature type="compositionally biased region" description="Polar residues" evidence="2">
    <location>
        <begin position="382"/>
        <end position="406"/>
    </location>
</feature>
<dbReference type="InterPro" id="IPR011993">
    <property type="entry name" value="PH-like_dom_sf"/>
</dbReference>
<evidence type="ECO:0000313" key="5">
    <source>
        <dbReference type="Proteomes" id="UP000225706"/>
    </source>
</evidence>
<dbReference type="InterPro" id="IPR030523">
    <property type="entry name" value="SH2B"/>
</dbReference>
<dbReference type="Proteomes" id="UP000225706">
    <property type="component" value="Unassembled WGS sequence"/>
</dbReference>
<sequence>MACYNGEIGTKFPTGRWEEFCKDRGEVAAIHFANEFLQFLRDNPVFDISGASGTFSKRFVEHFLQAFDVEVHKQDGFLDLEAPDSPTDVFGPDDWGSSVHLTGTFKAPEKKTNESSFKFLEKLKDVKGFFKRNANEELPPAKQAETRRDLEDQRAQFLETKLTTSIKREGMMSYLMNLESGVNTEDFFWQKCRVVLFKAPGGFMLEFYTPPKSPKPKTGIFCFLIHEARPATELELPGGENVFVIKAVNKREYMLAVNHREEMDEWLAEIRKCMEEDQGSTSQSTQSISGSDERGAEAALPVSTPAEDTGVVSNSLVGAKLGNGEALRGMLATYSTRLYIDFDMTSDHFQFSNCELRLCHCPDNKSTGAVSNLAKRRNVYTPSSLHIQNRSTGSFSSPHGPQTPTYQDDLPHGRPPPELPPRSPTSSEATPPLPPNQPDLLRQISAQGAPQSTNEGRILYHISTSSSNATCCFRQGGCLNFHLRLALNVEGQCRVQHLWFQSIFEMLEHFRANPIPLESGGPSDVMLTNFVVYTSSGSSRSRSSLQHAHAGNGGEGGLRRSHSLQVNRITRAATIQGGSVRIASNTANQAPSRAVENQYAFV</sequence>
<dbReference type="InterPro" id="IPR015012">
    <property type="entry name" value="Phe_ZIP"/>
</dbReference>
<feature type="compositionally biased region" description="Pro residues" evidence="2">
    <location>
        <begin position="413"/>
        <end position="423"/>
    </location>
</feature>
<dbReference type="GO" id="GO:0005886">
    <property type="term" value="C:plasma membrane"/>
    <property type="evidence" value="ECO:0007669"/>
    <property type="project" value="TreeGrafter"/>
</dbReference>
<keyword evidence="5" id="KW-1185">Reference proteome</keyword>
<dbReference type="Gene3D" id="2.30.29.30">
    <property type="entry name" value="Pleckstrin-homology domain (PH domain)/Phosphotyrosine-binding domain (PTB)"/>
    <property type="match status" value="1"/>
</dbReference>
<comment type="caution">
    <text evidence="4">The sequence shown here is derived from an EMBL/GenBank/DDBJ whole genome shotgun (WGS) entry which is preliminary data.</text>
</comment>
<accession>A0A2B4S5Z6</accession>
<dbReference type="Pfam" id="PF08916">
    <property type="entry name" value="Phe_ZIP"/>
    <property type="match status" value="1"/>
</dbReference>
<feature type="region of interest" description="Disordered" evidence="2">
    <location>
        <begin position="539"/>
        <end position="561"/>
    </location>
</feature>
<dbReference type="SUPFAM" id="SSF109805">
    <property type="entry name" value="Phenylalanine zipper"/>
    <property type="match status" value="1"/>
</dbReference>
<evidence type="ECO:0000259" key="3">
    <source>
        <dbReference type="PROSITE" id="PS50003"/>
    </source>
</evidence>
<evidence type="ECO:0000256" key="1">
    <source>
        <dbReference type="ARBA" id="ARBA00022553"/>
    </source>
</evidence>
<dbReference type="GO" id="GO:0005068">
    <property type="term" value="F:transmembrane receptor protein tyrosine kinase adaptor activity"/>
    <property type="evidence" value="ECO:0007669"/>
    <property type="project" value="TreeGrafter"/>
</dbReference>
<dbReference type="Gene3D" id="6.10.140.110">
    <property type="match status" value="1"/>
</dbReference>
<reference evidence="5" key="1">
    <citation type="journal article" date="2017" name="bioRxiv">
        <title>Comparative analysis of the genomes of Stylophora pistillata and Acropora digitifera provides evidence for extensive differences between species of corals.</title>
        <authorList>
            <person name="Voolstra C.R."/>
            <person name="Li Y."/>
            <person name="Liew Y.J."/>
            <person name="Baumgarten S."/>
            <person name="Zoccola D."/>
            <person name="Flot J.-F."/>
            <person name="Tambutte S."/>
            <person name="Allemand D."/>
            <person name="Aranda M."/>
        </authorList>
    </citation>
    <scope>NUCLEOTIDE SEQUENCE [LARGE SCALE GENOMIC DNA]</scope>
</reference>
<dbReference type="AlphaFoldDB" id="A0A2B4S5Z6"/>
<dbReference type="PANTHER" id="PTHR10872:SF2">
    <property type="entry name" value="LNK, ISOFORM D"/>
    <property type="match status" value="1"/>
</dbReference>
<proteinExistence type="predicted"/>
<dbReference type="SUPFAM" id="SSF50729">
    <property type="entry name" value="PH domain-like"/>
    <property type="match status" value="1"/>
</dbReference>
<feature type="domain" description="PH" evidence="3">
    <location>
        <begin position="165"/>
        <end position="275"/>
    </location>
</feature>
<dbReference type="PANTHER" id="PTHR10872">
    <property type="entry name" value="SH2B ADAPTER PROTEIN"/>
    <property type="match status" value="1"/>
</dbReference>
<evidence type="ECO:0000313" key="4">
    <source>
        <dbReference type="EMBL" id="PFX23905.1"/>
    </source>
</evidence>
<dbReference type="Gene3D" id="3.30.505.10">
    <property type="entry name" value="SH2 domain"/>
    <property type="match status" value="1"/>
</dbReference>
<dbReference type="InterPro" id="IPR036860">
    <property type="entry name" value="SH2_dom_sf"/>
</dbReference>
<dbReference type="EMBL" id="LSMT01000193">
    <property type="protein sequence ID" value="PFX23905.1"/>
    <property type="molecule type" value="Genomic_DNA"/>
</dbReference>
<dbReference type="OrthoDB" id="10047184at2759"/>
<dbReference type="GO" id="GO:0035556">
    <property type="term" value="P:intracellular signal transduction"/>
    <property type="evidence" value="ECO:0007669"/>
    <property type="project" value="TreeGrafter"/>
</dbReference>
<name>A0A2B4S5Z6_STYPI</name>
<keyword evidence="1" id="KW-0597">Phosphoprotein</keyword>
<dbReference type="InterPro" id="IPR001849">
    <property type="entry name" value="PH_domain"/>
</dbReference>
<dbReference type="InterPro" id="IPR036290">
    <property type="entry name" value="Phe_ZIP_sf"/>
</dbReference>
<dbReference type="STRING" id="50429.A0A2B4S5Z6"/>
<organism evidence="4 5">
    <name type="scientific">Stylophora pistillata</name>
    <name type="common">Smooth cauliflower coral</name>
    <dbReference type="NCBI Taxonomy" id="50429"/>
    <lineage>
        <taxon>Eukaryota</taxon>
        <taxon>Metazoa</taxon>
        <taxon>Cnidaria</taxon>
        <taxon>Anthozoa</taxon>
        <taxon>Hexacorallia</taxon>
        <taxon>Scleractinia</taxon>
        <taxon>Astrocoeniina</taxon>
        <taxon>Pocilloporidae</taxon>
        <taxon>Stylophora</taxon>
    </lineage>
</organism>
<evidence type="ECO:0000256" key="2">
    <source>
        <dbReference type="SAM" id="MobiDB-lite"/>
    </source>
</evidence>
<gene>
    <name evidence="4" type="primary">Sh2b2</name>
    <name evidence="4" type="ORF">AWC38_SpisGene11525</name>
</gene>
<dbReference type="Pfam" id="PF00169">
    <property type="entry name" value="PH"/>
    <property type="match status" value="1"/>
</dbReference>
<dbReference type="PROSITE" id="PS50003">
    <property type="entry name" value="PH_DOMAIN"/>
    <property type="match status" value="1"/>
</dbReference>
<protein>
    <submittedName>
        <fullName evidence="4">SH2B adapter protein 2</fullName>
    </submittedName>
</protein>
<dbReference type="SUPFAM" id="SSF55550">
    <property type="entry name" value="SH2 domain"/>
    <property type="match status" value="1"/>
</dbReference>
<feature type="region of interest" description="Disordered" evidence="2">
    <location>
        <begin position="382"/>
        <end position="440"/>
    </location>
</feature>